<evidence type="ECO:0000256" key="7">
    <source>
        <dbReference type="RuleBase" id="RU363032"/>
    </source>
</evidence>
<feature type="domain" description="ABC transmembrane type-1" evidence="8">
    <location>
        <begin position="74"/>
        <end position="267"/>
    </location>
</feature>
<dbReference type="RefSeq" id="WP_184745504.1">
    <property type="nucleotide sequence ID" value="NZ_JACHGJ010000002.1"/>
</dbReference>
<feature type="transmembrane region" description="Helical" evidence="7">
    <location>
        <begin position="181"/>
        <end position="202"/>
    </location>
</feature>
<dbReference type="GO" id="GO:0005886">
    <property type="term" value="C:plasma membrane"/>
    <property type="evidence" value="ECO:0007669"/>
    <property type="project" value="UniProtKB-SubCell"/>
</dbReference>
<feature type="transmembrane region" description="Helical" evidence="7">
    <location>
        <begin position="9"/>
        <end position="31"/>
    </location>
</feature>
<keyword evidence="5 7" id="KW-1133">Transmembrane helix</keyword>
<feature type="transmembrane region" description="Helical" evidence="7">
    <location>
        <begin position="252"/>
        <end position="272"/>
    </location>
</feature>
<name>A0A841RA44_9SPIO</name>
<keyword evidence="10" id="KW-1185">Reference proteome</keyword>
<keyword evidence="3" id="KW-1003">Cell membrane</keyword>
<evidence type="ECO:0000259" key="8">
    <source>
        <dbReference type="PROSITE" id="PS50928"/>
    </source>
</evidence>
<gene>
    <name evidence="9" type="ORF">HNR50_001538</name>
</gene>
<evidence type="ECO:0000256" key="3">
    <source>
        <dbReference type="ARBA" id="ARBA00022475"/>
    </source>
</evidence>
<protein>
    <submittedName>
        <fullName evidence="9">Putative aldouronate transport system permease protein</fullName>
    </submittedName>
</protein>
<feature type="transmembrane region" description="Helical" evidence="7">
    <location>
        <begin position="110"/>
        <end position="128"/>
    </location>
</feature>
<keyword evidence="6 7" id="KW-0472">Membrane</keyword>
<dbReference type="InterPro" id="IPR000515">
    <property type="entry name" value="MetI-like"/>
</dbReference>
<comment type="caution">
    <text evidence="9">The sequence shown here is derived from an EMBL/GenBank/DDBJ whole genome shotgun (WGS) entry which is preliminary data.</text>
</comment>
<evidence type="ECO:0000256" key="2">
    <source>
        <dbReference type="ARBA" id="ARBA00022448"/>
    </source>
</evidence>
<sequence length="287" mass="32996">MERLSKSEIIFKTLAHILISVFAVLALYPVIYAVSASISGKIAYETNKVILFPVDMNFQVYKLIFDDKGFWISYINTLFYTVFGTAWSMFISVTGAYVLTKKRLLFRKQLNLFVVFTMWFNAGIIPMYLNYVNMNVNNRWGIIVAFGVQAFNIILMRNYFSAIPESIEEAALVDGVNEFQLLWRIFIPMSKASMATVTLFYATSRWNGYFWARILLTDPMELPLQVYMRILVENYQAMIDDMGDLLPYAADSYVYAILVCSIVPVLIIYPYIQKYFAKGVNMGGVKG</sequence>
<dbReference type="PROSITE" id="PS50928">
    <property type="entry name" value="ABC_TM1"/>
    <property type="match status" value="1"/>
</dbReference>
<dbReference type="SUPFAM" id="SSF161098">
    <property type="entry name" value="MetI-like"/>
    <property type="match status" value="1"/>
</dbReference>
<proteinExistence type="inferred from homology"/>
<keyword evidence="4 7" id="KW-0812">Transmembrane</keyword>
<feature type="transmembrane region" description="Helical" evidence="7">
    <location>
        <begin position="78"/>
        <end position="98"/>
    </location>
</feature>
<dbReference type="CDD" id="cd06261">
    <property type="entry name" value="TM_PBP2"/>
    <property type="match status" value="1"/>
</dbReference>
<dbReference type="Proteomes" id="UP000587760">
    <property type="component" value="Unassembled WGS sequence"/>
</dbReference>
<keyword evidence="2 7" id="KW-0813">Transport</keyword>
<evidence type="ECO:0000256" key="1">
    <source>
        <dbReference type="ARBA" id="ARBA00004651"/>
    </source>
</evidence>
<evidence type="ECO:0000313" key="10">
    <source>
        <dbReference type="Proteomes" id="UP000587760"/>
    </source>
</evidence>
<evidence type="ECO:0000256" key="6">
    <source>
        <dbReference type="ARBA" id="ARBA00023136"/>
    </source>
</evidence>
<dbReference type="Gene3D" id="1.10.3720.10">
    <property type="entry name" value="MetI-like"/>
    <property type="match status" value="1"/>
</dbReference>
<reference evidence="9 10" key="1">
    <citation type="submission" date="2020-08" db="EMBL/GenBank/DDBJ databases">
        <title>Genomic Encyclopedia of Type Strains, Phase IV (KMG-IV): sequencing the most valuable type-strain genomes for metagenomic binning, comparative biology and taxonomic classification.</title>
        <authorList>
            <person name="Goeker M."/>
        </authorList>
    </citation>
    <scope>NUCLEOTIDE SEQUENCE [LARGE SCALE GENOMIC DNA]</scope>
    <source>
        <strain evidence="9 10">DSM 2461</strain>
    </source>
</reference>
<comment type="similarity">
    <text evidence="7">Belongs to the binding-protein-dependent transport system permease family.</text>
</comment>
<dbReference type="EMBL" id="JACHGJ010000002">
    <property type="protein sequence ID" value="MBB6479880.1"/>
    <property type="molecule type" value="Genomic_DNA"/>
</dbReference>
<dbReference type="PANTHER" id="PTHR43744">
    <property type="entry name" value="ABC TRANSPORTER PERMEASE PROTEIN MG189-RELATED-RELATED"/>
    <property type="match status" value="1"/>
</dbReference>
<organism evidence="9 10">
    <name type="scientific">Spirochaeta isovalerica</name>
    <dbReference type="NCBI Taxonomy" id="150"/>
    <lineage>
        <taxon>Bacteria</taxon>
        <taxon>Pseudomonadati</taxon>
        <taxon>Spirochaetota</taxon>
        <taxon>Spirochaetia</taxon>
        <taxon>Spirochaetales</taxon>
        <taxon>Spirochaetaceae</taxon>
        <taxon>Spirochaeta</taxon>
    </lineage>
</organism>
<accession>A0A841RA44</accession>
<dbReference type="InterPro" id="IPR035906">
    <property type="entry name" value="MetI-like_sf"/>
</dbReference>
<dbReference type="PANTHER" id="PTHR43744:SF9">
    <property type="entry name" value="POLYGALACTURONAN_RHAMNOGALACTURONAN TRANSPORT SYSTEM PERMEASE PROTEIN YTCP"/>
    <property type="match status" value="1"/>
</dbReference>
<feature type="transmembrane region" description="Helical" evidence="7">
    <location>
        <begin position="140"/>
        <end position="160"/>
    </location>
</feature>
<evidence type="ECO:0000313" key="9">
    <source>
        <dbReference type="EMBL" id="MBB6479880.1"/>
    </source>
</evidence>
<comment type="subcellular location">
    <subcellularLocation>
        <location evidence="1 7">Cell membrane</location>
        <topology evidence="1 7">Multi-pass membrane protein</topology>
    </subcellularLocation>
</comment>
<dbReference type="Pfam" id="PF00528">
    <property type="entry name" value="BPD_transp_1"/>
    <property type="match status" value="1"/>
</dbReference>
<dbReference type="AlphaFoldDB" id="A0A841RA44"/>
<dbReference type="GO" id="GO:0055085">
    <property type="term" value="P:transmembrane transport"/>
    <property type="evidence" value="ECO:0007669"/>
    <property type="project" value="InterPro"/>
</dbReference>
<evidence type="ECO:0000256" key="4">
    <source>
        <dbReference type="ARBA" id="ARBA00022692"/>
    </source>
</evidence>
<evidence type="ECO:0000256" key="5">
    <source>
        <dbReference type="ARBA" id="ARBA00022989"/>
    </source>
</evidence>